<evidence type="ECO:0000256" key="1">
    <source>
        <dbReference type="SAM" id="SignalP"/>
    </source>
</evidence>
<dbReference type="InterPro" id="IPR028250">
    <property type="entry name" value="DsbDN"/>
</dbReference>
<organism evidence="3 4">
    <name type="scientific">Segatella copri</name>
    <dbReference type="NCBI Taxonomy" id="165179"/>
    <lineage>
        <taxon>Bacteria</taxon>
        <taxon>Pseudomonadati</taxon>
        <taxon>Bacteroidota</taxon>
        <taxon>Bacteroidia</taxon>
        <taxon>Bacteroidales</taxon>
        <taxon>Prevotellaceae</taxon>
        <taxon>Segatella</taxon>
    </lineage>
</organism>
<evidence type="ECO:0000259" key="2">
    <source>
        <dbReference type="Pfam" id="PF11412"/>
    </source>
</evidence>
<keyword evidence="1" id="KW-0732">Signal</keyword>
<dbReference type="EMBL" id="QRVA01000008">
    <property type="protein sequence ID" value="RGS17210.1"/>
    <property type="molecule type" value="Genomic_DNA"/>
</dbReference>
<dbReference type="Gene3D" id="2.60.40.1250">
    <property type="entry name" value="Thiol:disulfide interchange protein DsbD, N-terminal domain"/>
    <property type="match status" value="1"/>
</dbReference>
<evidence type="ECO:0000313" key="3">
    <source>
        <dbReference type="EMBL" id="RGS17210.1"/>
    </source>
</evidence>
<feature type="signal peptide" evidence="1">
    <location>
        <begin position="1"/>
        <end position="20"/>
    </location>
</feature>
<dbReference type="RefSeq" id="WP_117586092.1">
    <property type="nucleotide sequence ID" value="NZ_QRVA01000008.1"/>
</dbReference>
<accession>A0A3E5EBW4</accession>
<feature type="domain" description="Thiol:disulfide interchange protein DsbD N-terminal" evidence="2">
    <location>
        <begin position="535"/>
        <end position="642"/>
    </location>
</feature>
<dbReference type="PROSITE" id="PS51257">
    <property type="entry name" value="PROKAR_LIPOPROTEIN"/>
    <property type="match status" value="1"/>
</dbReference>
<proteinExistence type="predicted"/>
<sequence length="644" mass="73541">MKRFLSMMAIALLACIATMAATAKKTNLKILYVGGHSDIETLGVADYDKEAHAKSIETRTAAWKVFLETYFTTVKTVQGKDYNYRMSYDYDVTIIDGDPTPIEPRRTIIENDRFSKLIPAKYFPENFDRPVITIADESETTGRYIGVKNDWYCLCLLGHAYNMNTKSAIFKGPYKVKITTTKRPTPAGAKEYAEICQEKLPDMIPMWKVQNKDYSNTKGYKAGLVTRQWGYLDSPDTEIMSGGESAKSYGAIAIGRHANFLHWGFSASPADMTEEAKPVFLNAVIYINKFKGHHIIARKLNEGISTRTTIDEHKYTVSKENYEAYKNSIEDFNNQIKHLADSLQKVVAAGGKMSETDKMYMKMAENPQPISSYIDYVKERAGELYEMFGTDVDKYSSYYTENRPYFYCKLNEYGEILDEDAKSIGIANNDKRILDKAISMWEKGKDIEKAKRILYRYTLLRYDNAKQWREWYNKYQSKLFFTESGGWLWLVDDLDPKTPGNDYSVLKFYEFNESNIAPIQEKATKEEPVALSSAVSTVGKDKELIIRMKIYPGYHIYAKVSDQDPYIQTTYDLKAEGDVKLVGELQKPVGRPMAGSKSIILEGEQIFRQKIEGKSGKITFIVNYQACDSHACLMPKSKTITIEL</sequence>
<protein>
    <recommendedName>
        <fullName evidence="2">Thiol:disulfide interchange protein DsbD N-terminal domain-containing protein</fullName>
    </recommendedName>
</protein>
<comment type="caution">
    <text evidence="3">The sequence shown here is derived from an EMBL/GenBank/DDBJ whole genome shotgun (WGS) entry which is preliminary data.</text>
</comment>
<dbReference type="AlphaFoldDB" id="A0A3E5EBW4"/>
<name>A0A3E5EBW4_9BACT</name>
<dbReference type="Proteomes" id="UP000283872">
    <property type="component" value="Unassembled WGS sequence"/>
</dbReference>
<feature type="chain" id="PRO_5043182948" description="Thiol:disulfide interchange protein DsbD N-terminal domain-containing protein" evidence="1">
    <location>
        <begin position="21"/>
        <end position="644"/>
    </location>
</feature>
<dbReference type="InterPro" id="IPR036929">
    <property type="entry name" value="DsbDN_sf"/>
</dbReference>
<reference evidence="3 4" key="1">
    <citation type="submission" date="2018-08" db="EMBL/GenBank/DDBJ databases">
        <title>A genome reference for cultivated species of the human gut microbiota.</title>
        <authorList>
            <person name="Zou Y."/>
            <person name="Xue W."/>
            <person name="Luo G."/>
        </authorList>
    </citation>
    <scope>NUCLEOTIDE SEQUENCE [LARGE SCALE GENOMIC DNA]</scope>
    <source>
        <strain evidence="3 4">AF24-12</strain>
    </source>
</reference>
<dbReference type="Pfam" id="PF11412">
    <property type="entry name" value="DsbD_N"/>
    <property type="match status" value="1"/>
</dbReference>
<gene>
    <name evidence="3" type="ORF">DWY11_05150</name>
</gene>
<evidence type="ECO:0000313" key="4">
    <source>
        <dbReference type="Proteomes" id="UP000283872"/>
    </source>
</evidence>